<dbReference type="OrthoDB" id="9789556at2"/>
<comment type="similarity">
    <text evidence="1 6">Belongs to the NusB family.</text>
</comment>
<organism evidence="8 9">
    <name type="scientific">Legionella hackeliae</name>
    <dbReference type="NCBI Taxonomy" id="449"/>
    <lineage>
        <taxon>Bacteria</taxon>
        <taxon>Pseudomonadati</taxon>
        <taxon>Pseudomonadota</taxon>
        <taxon>Gammaproteobacteria</taxon>
        <taxon>Legionellales</taxon>
        <taxon>Legionellaceae</taxon>
        <taxon>Legionella</taxon>
    </lineage>
</organism>
<dbReference type="PANTHER" id="PTHR11078:SF3">
    <property type="entry name" value="ANTITERMINATION NUSB DOMAIN-CONTAINING PROTEIN"/>
    <property type="match status" value="1"/>
</dbReference>
<dbReference type="PATRIC" id="fig|449.7.peg.136"/>
<evidence type="ECO:0000256" key="5">
    <source>
        <dbReference type="ARBA" id="ARBA00023163"/>
    </source>
</evidence>
<dbReference type="HAMAP" id="MF_00073">
    <property type="entry name" value="NusB"/>
    <property type="match status" value="1"/>
</dbReference>
<dbReference type="HOGENOM" id="CLU_087843_4_1_6"/>
<dbReference type="GO" id="GO:0005829">
    <property type="term" value="C:cytosol"/>
    <property type="evidence" value="ECO:0007669"/>
    <property type="project" value="TreeGrafter"/>
</dbReference>
<evidence type="ECO:0000259" key="7">
    <source>
        <dbReference type="Pfam" id="PF01029"/>
    </source>
</evidence>
<dbReference type="Proteomes" id="UP000032803">
    <property type="component" value="Chromosome I"/>
</dbReference>
<dbReference type="NCBIfam" id="TIGR01951">
    <property type="entry name" value="nusB"/>
    <property type="match status" value="1"/>
</dbReference>
<evidence type="ECO:0000313" key="9">
    <source>
        <dbReference type="Proteomes" id="UP000032803"/>
    </source>
</evidence>
<dbReference type="GO" id="GO:0031564">
    <property type="term" value="P:transcription antitermination"/>
    <property type="evidence" value="ECO:0007669"/>
    <property type="project" value="UniProtKB-KW"/>
</dbReference>
<protein>
    <recommendedName>
        <fullName evidence="6">Transcription antitermination protein NusB</fullName>
    </recommendedName>
    <alternativeName>
        <fullName evidence="6">Antitermination factor NusB</fullName>
    </alternativeName>
</protein>
<dbReference type="PANTHER" id="PTHR11078">
    <property type="entry name" value="N UTILIZATION SUBSTANCE PROTEIN B-RELATED"/>
    <property type="match status" value="1"/>
</dbReference>
<dbReference type="STRING" id="449.LHA_2323"/>
<keyword evidence="2 6" id="KW-0889">Transcription antitermination</keyword>
<sequence>MEKQGISGKRRARKLALQALYQWHMSGQELYEIEAQFRVNNNMEKVDGDYFCRLLHGVPAQVNTLEENLKPFLDRPVEGLNPIELTVLRLGAFELLNCLEIPYRVVLDEAISLTKEFGSQDGYRYVNGVLNNLAQQARKIEINHG</sequence>
<evidence type="ECO:0000256" key="6">
    <source>
        <dbReference type="HAMAP-Rule" id="MF_00073"/>
    </source>
</evidence>
<dbReference type="Pfam" id="PF01029">
    <property type="entry name" value="NusB"/>
    <property type="match status" value="1"/>
</dbReference>
<dbReference type="SUPFAM" id="SSF48013">
    <property type="entry name" value="NusB-like"/>
    <property type="match status" value="1"/>
</dbReference>
<dbReference type="GO" id="GO:0003723">
    <property type="term" value="F:RNA binding"/>
    <property type="evidence" value="ECO:0007669"/>
    <property type="project" value="UniProtKB-UniRule"/>
</dbReference>
<gene>
    <name evidence="6 8" type="primary">nusB</name>
    <name evidence="8" type="ORF">LHA_2323</name>
</gene>
<keyword evidence="5 6" id="KW-0804">Transcription</keyword>
<dbReference type="AlphaFoldDB" id="A0A0A8UW71"/>
<evidence type="ECO:0000313" key="8">
    <source>
        <dbReference type="EMBL" id="CEK11342.1"/>
    </source>
</evidence>
<evidence type="ECO:0000256" key="3">
    <source>
        <dbReference type="ARBA" id="ARBA00022884"/>
    </source>
</evidence>
<evidence type="ECO:0000256" key="1">
    <source>
        <dbReference type="ARBA" id="ARBA00005952"/>
    </source>
</evidence>
<comment type="function">
    <text evidence="6">Involved in transcription antitermination. Required for transcription of ribosomal RNA (rRNA) genes. Binds specifically to the boxA antiterminator sequence of the ribosomal RNA (rrn) operons.</text>
</comment>
<dbReference type="InterPro" id="IPR011605">
    <property type="entry name" value="NusB_fam"/>
</dbReference>
<dbReference type="GO" id="GO:0006353">
    <property type="term" value="P:DNA-templated transcription termination"/>
    <property type="evidence" value="ECO:0007669"/>
    <property type="project" value="UniProtKB-UniRule"/>
</dbReference>
<keyword evidence="9" id="KW-1185">Reference proteome</keyword>
<dbReference type="InterPro" id="IPR035926">
    <property type="entry name" value="NusB-like_sf"/>
</dbReference>
<keyword evidence="4 6" id="KW-0805">Transcription regulation</keyword>
<accession>A0A0A8UW71</accession>
<reference evidence="9" key="1">
    <citation type="submission" date="2014-09" db="EMBL/GenBank/DDBJ databases">
        <authorList>
            <person name="Gomez-Valero L."/>
        </authorList>
    </citation>
    <scope>NUCLEOTIDE SEQUENCE [LARGE SCALE GENOMIC DNA]</scope>
    <source>
        <strain evidence="9">ATCC35250</strain>
    </source>
</reference>
<dbReference type="Gene3D" id="1.10.940.10">
    <property type="entry name" value="NusB-like"/>
    <property type="match status" value="1"/>
</dbReference>
<dbReference type="RefSeq" id="WP_045106562.1">
    <property type="nucleotide sequence ID" value="NZ_LN681225.1"/>
</dbReference>
<dbReference type="InterPro" id="IPR006027">
    <property type="entry name" value="NusB_RsmB_TIM44"/>
</dbReference>
<keyword evidence="3 6" id="KW-0694">RNA-binding</keyword>
<feature type="domain" description="NusB/RsmB/TIM44" evidence="7">
    <location>
        <begin position="10"/>
        <end position="134"/>
    </location>
</feature>
<dbReference type="EMBL" id="LN681225">
    <property type="protein sequence ID" value="CEK11342.1"/>
    <property type="molecule type" value="Genomic_DNA"/>
</dbReference>
<evidence type="ECO:0000256" key="2">
    <source>
        <dbReference type="ARBA" id="ARBA00022814"/>
    </source>
</evidence>
<evidence type="ECO:0000256" key="4">
    <source>
        <dbReference type="ARBA" id="ARBA00023015"/>
    </source>
</evidence>
<dbReference type="KEGG" id="lha:LHA_2323"/>
<name>A0A0A8UW71_LEGHA</name>
<proteinExistence type="inferred from homology"/>